<keyword evidence="2" id="KW-1185">Reference proteome</keyword>
<dbReference type="RefSeq" id="WP_149112221.1">
    <property type="nucleotide sequence ID" value="NZ_CP042425.1"/>
</dbReference>
<protein>
    <submittedName>
        <fullName evidence="1">Uncharacterized protein</fullName>
    </submittedName>
</protein>
<dbReference type="Proteomes" id="UP000324974">
    <property type="component" value="Chromosome"/>
</dbReference>
<name>A0A5C1AI10_9BACT</name>
<evidence type="ECO:0000313" key="1">
    <source>
        <dbReference type="EMBL" id="QEL17636.1"/>
    </source>
</evidence>
<organism evidence="1 2">
    <name type="scientific">Limnoglobus roseus</name>
    <dbReference type="NCBI Taxonomy" id="2598579"/>
    <lineage>
        <taxon>Bacteria</taxon>
        <taxon>Pseudomonadati</taxon>
        <taxon>Planctomycetota</taxon>
        <taxon>Planctomycetia</taxon>
        <taxon>Gemmatales</taxon>
        <taxon>Gemmataceae</taxon>
        <taxon>Limnoglobus</taxon>
    </lineage>
</organism>
<dbReference type="AlphaFoldDB" id="A0A5C1AI10"/>
<sequence length="263" mass="28406">MGHQEPPPLSLSKPWREIVHLIHLGAGPEQVANAVLRALRAGLGFAGRDPAVVESVWLLLRIPGAARADDFGDALRDLGLGVGDAPDLFDLAAAVTAQVDARTPGNRGRTDLGEMAQCAIAEALTAYVGGQMDNLFGPSAEDTRHHLARAATPKHVGELARDFYARFFERALGYVLDRTLPDHVGPNRRFASLADQAAFRAALHVHCHEIARVVERYSAEWFSKTRVTLDGPIDRAAASDYASYGFKKMLDALSRQAEAAAHA</sequence>
<accession>A0A5C1AI10</accession>
<proteinExistence type="predicted"/>
<dbReference type="EMBL" id="CP042425">
    <property type="protein sequence ID" value="QEL17636.1"/>
    <property type="molecule type" value="Genomic_DNA"/>
</dbReference>
<evidence type="ECO:0000313" key="2">
    <source>
        <dbReference type="Proteomes" id="UP000324974"/>
    </source>
</evidence>
<reference evidence="2" key="1">
    <citation type="submission" date="2019-08" db="EMBL/GenBank/DDBJ databases">
        <title>Limnoglobus roseus gen. nov., sp. nov., a novel freshwater planctomycete with a giant genome from the family Gemmataceae.</title>
        <authorList>
            <person name="Kulichevskaya I.S."/>
            <person name="Naumoff D.G."/>
            <person name="Miroshnikov K."/>
            <person name="Ivanova A."/>
            <person name="Philippov D.A."/>
            <person name="Hakobyan A."/>
            <person name="Rijpstra I.C."/>
            <person name="Sinninghe Damste J.S."/>
            <person name="Liesack W."/>
            <person name="Dedysh S.N."/>
        </authorList>
    </citation>
    <scope>NUCLEOTIDE SEQUENCE [LARGE SCALE GENOMIC DNA]</scope>
    <source>
        <strain evidence="2">PX52</strain>
    </source>
</reference>
<gene>
    <name evidence="1" type="ORF">PX52LOC_04634</name>
</gene>
<dbReference type="OrthoDB" id="270332at2"/>
<dbReference type="KEGG" id="lrs:PX52LOC_04634"/>